<reference evidence="2" key="1">
    <citation type="submission" date="2020-07" db="EMBL/GenBank/DDBJ databases">
        <title>Koleobacter methoxysyntrophicus gen. nov., sp. nov., a novel anaerobic bacterium isolated from deep subsurface oil field and proposal of Koleobacterales ord. nov. in the phylum Firmicutes.</title>
        <authorList>
            <person name="Sakamoto S."/>
            <person name="Tamaki H."/>
        </authorList>
    </citation>
    <scope>NUCLEOTIDE SEQUENCE</scope>
    <source>
        <strain evidence="2">NRmbB1</strain>
    </source>
</reference>
<dbReference type="InterPro" id="IPR009772">
    <property type="entry name" value="CDC123"/>
</dbReference>
<protein>
    <submittedName>
        <fullName evidence="2">Uncharacterized protein</fullName>
    </submittedName>
</protein>
<dbReference type="GO" id="GO:0005737">
    <property type="term" value="C:cytoplasm"/>
    <property type="evidence" value="ECO:0007669"/>
    <property type="project" value="TreeGrafter"/>
</dbReference>
<gene>
    <name evidence="2" type="ORF">H0A61_03007</name>
</gene>
<dbReference type="PANTHER" id="PTHR15323">
    <property type="entry name" value="D123 PROTEIN"/>
    <property type="match status" value="1"/>
</dbReference>
<evidence type="ECO:0000313" key="2">
    <source>
        <dbReference type="EMBL" id="QSQ10597.1"/>
    </source>
</evidence>
<evidence type="ECO:0000313" key="3">
    <source>
        <dbReference type="Proteomes" id="UP000662904"/>
    </source>
</evidence>
<proteinExistence type="inferred from homology"/>
<sequence length="264" mass="31024">MSEEFFHNMAKTYIENWPSLLFNESIATAILRLNNKEVNSLIETNIYTIEQTGKAPSEETISIIRQLEDKLTGYISRFPRGAFVKLGSRSPKDSYIGCKEGFCCREGHKAIKLFNDSERIHDDLLTARHYGYQPHIAVREWIDIPEWAEFRGFIKNRKLIGLSQYNYLNMEAYPEIIQNADSIEWAIRRKVERIAGLLPFPDIVADFCYKVRVRGNEWINEVILIELNPFDFLTDPCLFNWNLDDFKTFQFRYISEKREVVCRG</sequence>
<dbReference type="Proteomes" id="UP000662904">
    <property type="component" value="Chromosome"/>
</dbReference>
<dbReference type="EMBL" id="CP059066">
    <property type="protein sequence ID" value="QSQ10597.1"/>
    <property type="molecule type" value="Genomic_DNA"/>
</dbReference>
<dbReference type="AlphaFoldDB" id="A0A8A0RTF1"/>
<keyword evidence="3" id="KW-1185">Reference proteome</keyword>
<name>A0A8A0RTF1_9FIRM</name>
<accession>A0A8A0RTF1</accession>
<comment type="similarity">
    <text evidence="1">Belongs to the CDC123 family.</text>
</comment>
<dbReference type="KEGG" id="kme:H0A61_03007"/>
<evidence type="ECO:0000256" key="1">
    <source>
        <dbReference type="ARBA" id="ARBA00011047"/>
    </source>
</evidence>
<dbReference type="Pfam" id="PF07065">
    <property type="entry name" value="D123"/>
    <property type="match status" value="1"/>
</dbReference>
<dbReference type="RefSeq" id="WP_206707905.1">
    <property type="nucleotide sequence ID" value="NZ_CP059066.1"/>
</dbReference>
<dbReference type="PANTHER" id="PTHR15323:SF6">
    <property type="entry name" value="CELL DIVISION CYCLE PROTEIN 123 HOMOLOG"/>
    <property type="match status" value="1"/>
</dbReference>
<organism evidence="2 3">
    <name type="scientific">Koleobacter methoxysyntrophicus</name>
    <dbReference type="NCBI Taxonomy" id="2751313"/>
    <lineage>
        <taxon>Bacteria</taxon>
        <taxon>Bacillati</taxon>
        <taxon>Bacillota</taxon>
        <taxon>Clostridia</taxon>
        <taxon>Koleobacterales</taxon>
        <taxon>Koleobacteraceae</taxon>
        <taxon>Koleobacter</taxon>
    </lineage>
</organism>